<evidence type="ECO:0008006" key="4">
    <source>
        <dbReference type="Google" id="ProtNLM"/>
    </source>
</evidence>
<dbReference type="Gene3D" id="3.40.50.10170">
    <property type="match status" value="1"/>
</dbReference>
<keyword evidence="1" id="KW-0446">Lipid-binding</keyword>
<dbReference type="EMBL" id="LGCM01000002">
    <property type="protein sequence ID" value="KPL91818.1"/>
    <property type="molecule type" value="Genomic_DNA"/>
</dbReference>
<protein>
    <recommendedName>
        <fullName evidence="4">DegV family protein</fullName>
    </recommendedName>
</protein>
<comment type="caution">
    <text evidence="2">The sequence shown here is derived from an EMBL/GenBank/DDBJ whole genome shotgun (WGS) entry which is preliminary data.</text>
</comment>
<dbReference type="PANTHER" id="PTHR33434:SF2">
    <property type="entry name" value="FATTY ACID-BINDING PROTEIN TM_1468"/>
    <property type="match status" value="1"/>
</dbReference>
<dbReference type="OrthoDB" id="9780660at2"/>
<reference evidence="2 3" key="1">
    <citation type="submission" date="2015-07" db="EMBL/GenBank/DDBJ databases">
        <title>Genome sequence of Levilinea saccharolytica DSM 16555.</title>
        <authorList>
            <person name="Hemp J."/>
            <person name="Ward L.M."/>
            <person name="Pace L.A."/>
            <person name="Fischer W.W."/>
        </authorList>
    </citation>
    <scope>NUCLEOTIDE SEQUENCE [LARGE SCALE GENOMIC DNA]</scope>
    <source>
        <strain evidence="2 3">KIBI-1</strain>
    </source>
</reference>
<dbReference type="STRING" id="229921.ADN01_00620"/>
<evidence type="ECO:0000313" key="3">
    <source>
        <dbReference type="Proteomes" id="UP000050501"/>
    </source>
</evidence>
<keyword evidence="3" id="KW-1185">Reference proteome</keyword>
<evidence type="ECO:0000313" key="2">
    <source>
        <dbReference type="EMBL" id="KPL91818.1"/>
    </source>
</evidence>
<dbReference type="InterPro" id="IPR050270">
    <property type="entry name" value="DegV_domain_contain"/>
</dbReference>
<dbReference type="PROSITE" id="PS51482">
    <property type="entry name" value="DEGV"/>
    <property type="match status" value="1"/>
</dbReference>
<dbReference type="PATRIC" id="fig|229921.5.peg.3489"/>
<sequence length="285" mass="30553">MSKVAVVTDSTANIPEAMLRGLPLHVLPLHVIWGENNYADGIDITPTEFYTRLQTAKTMPTTSQVTPGAFRDLYNRLLEEGYEILSLHISSKLSGTLDSAQQAVQYFPGAKISLVDSESTSMALGFLALAVARAAQQGATLAECTQLAQHGRTNINVYFVPSTLEFLHRGGRIGGAAALVGTALNLKPILSLRDGRVEAIERVRTMGKALDRMMEHVSTSIDGRRPVRLASIHANSPDEAAQLLERARQNFSVSEVSDALCAEVSPVIGTHTGPGTVGLAFMTGL</sequence>
<dbReference type="RefSeq" id="WP_062418038.1">
    <property type="nucleotide sequence ID" value="NZ_DF967974.1"/>
</dbReference>
<dbReference type="AlphaFoldDB" id="A0A0N8GTD8"/>
<dbReference type="InterPro" id="IPR043168">
    <property type="entry name" value="DegV_C"/>
</dbReference>
<dbReference type="InterPro" id="IPR003797">
    <property type="entry name" value="DegV"/>
</dbReference>
<name>A0A0N8GTD8_9CHLR</name>
<gene>
    <name evidence="2" type="ORF">ADN01_00620</name>
</gene>
<dbReference type="PANTHER" id="PTHR33434">
    <property type="entry name" value="DEGV DOMAIN-CONTAINING PROTEIN DR_1986-RELATED"/>
    <property type="match status" value="1"/>
</dbReference>
<accession>A0A0N8GTD8</accession>
<dbReference type="Proteomes" id="UP000050501">
    <property type="component" value="Unassembled WGS sequence"/>
</dbReference>
<evidence type="ECO:0000256" key="1">
    <source>
        <dbReference type="ARBA" id="ARBA00023121"/>
    </source>
</evidence>
<dbReference type="SUPFAM" id="SSF82549">
    <property type="entry name" value="DAK1/DegV-like"/>
    <property type="match status" value="1"/>
</dbReference>
<dbReference type="GO" id="GO:0008289">
    <property type="term" value="F:lipid binding"/>
    <property type="evidence" value="ECO:0007669"/>
    <property type="project" value="UniProtKB-KW"/>
</dbReference>
<proteinExistence type="predicted"/>
<dbReference type="NCBIfam" id="TIGR00762">
    <property type="entry name" value="DegV"/>
    <property type="match status" value="1"/>
</dbReference>
<dbReference type="Gene3D" id="3.30.1180.10">
    <property type="match status" value="1"/>
</dbReference>
<dbReference type="Pfam" id="PF02645">
    <property type="entry name" value="DegV"/>
    <property type="match status" value="1"/>
</dbReference>
<organism evidence="2 3">
    <name type="scientific">Levilinea saccharolytica</name>
    <dbReference type="NCBI Taxonomy" id="229921"/>
    <lineage>
        <taxon>Bacteria</taxon>
        <taxon>Bacillati</taxon>
        <taxon>Chloroflexota</taxon>
        <taxon>Anaerolineae</taxon>
        <taxon>Anaerolineales</taxon>
        <taxon>Anaerolineaceae</taxon>
        <taxon>Levilinea</taxon>
    </lineage>
</organism>